<sequence>MIVDAHGVDLLDICAGGHLTQQTTQWLGERSQALRSTMSTAAASFFNTAQNMYSMISESAAVQALRNLTTKKDNLWQSNNIVYLETLAELQTAGPIMQRWVMAHERLRTMYLNNEVDGYSGSYNNIQGDAVGERQFDYRRVMDGVMYTDKKEFGYKNYHEDIKSDRKLSLHEKVDIIRMWNAIDGHLDAGEEDPTSVVGNLLG</sequence>
<evidence type="ECO:0000313" key="2">
    <source>
        <dbReference type="Proteomes" id="UP000224336"/>
    </source>
</evidence>
<dbReference type="EMBL" id="KU521356">
    <property type="protein sequence ID" value="ANM44839.1"/>
    <property type="molecule type" value="Genomic_DNA"/>
</dbReference>
<gene>
    <name evidence="1" type="ORF">KTN4_081</name>
</gene>
<name>A0A192Y4K7_9CAUD</name>
<protein>
    <submittedName>
        <fullName evidence="1">Uncharacterized protein</fullName>
    </submittedName>
</protein>
<proteinExistence type="predicted"/>
<dbReference type="Proteomes" id="UP000224336">
    <property type="component" value="Segment"/>
</dbReference>
<accession>A0A192Y4K7</accession>
<reference evidence="1 2" key="1">
    <citation type="journal article" date="2016" name="Sci. Rep.">
        <title>A proposed integrated approach for the preclinical evaluation of phage therapy in Pseudomonas infections.</title>
        <authorList>
            <person name="Danis-Wlodarczyk K."/>
            <person name="Vandenheuvel D."/>
            <person name="Jang H.B."/>
            <person name="Briers Y."/>
            <person name="Olszak T."/>
            <person name="Arabski M."/>
            <person name="Wasik S."/>
            <person name="Drabik M."/>
            <person name="Higgins G."/>
            <person name="Tyrrell J."/>
            <person name="Harvey B.J."/>
            <person name="Noben J.P."/>
            <person name="Lavigne R."/>
            <person name="Drulis-Kawa Z."/>
        </authorList>
    </citation>
    <scope>NUCLEOTIDE SEQUENCE [LARGE SCALE GENOMIC DNA]</scope>
</reference>
<evidence type="ECO:0000313" key="1">
    <source>
        <dbReference type="EMBL" id="ANM44839.1"/>
    </source>
</evidence>
<organism evidence="1 2">
    <name type="scientific">Pseudomonas phage KTN4</name>
    <dbReference type="NCBI Taxonomy" id="1862701"/>
    <lineage>
        <taxon>Viruses</taxon>
        <taxon>Duplodnaviria</taxon>
        <taxon>Heunggongvirae</taxon>
        <taxon>Uroviricota</taxon>
        <taxon>Caudoviricetes</taxon>
        <taxon>Chimalliviridae</taxon>
        <taxon>Phikzvirus</taxon>
        <taxon>Phikzvirus phiKZ</taxon>
    </lineage>
</organism>